<keyword evidence="4" id="KW-0472">Membrane</keyword>
<keyword evidence="5" id="KW-0998">Cell outer membrane</keyword>
<evidence type="ECO:0000259" key="8">
    <source>
        <dbReference type="Pfam" id="PF07980"/>
    </source>
</evidence>
<evidence type="ECO:0000256" key="1">
    <source>
        <dbReference type="ARBA" id="ARBA00004442"/>
    </source>
</evidence>
<dbReference type="HOGENOM" id="CLU_015553_3_2_10"/>
<feature type="domain" description="RagB/SusD" evidence="8">
    <location>
        <begin position="362"/>
        <end position="514"/>
    </location>
</feature>
<dbReference type="Proteomes" id="UP000033047">
    <property type="component" value="Unassembled WGS sequence"/>
</dbReference>
<dbReference type="RefSeq" id="WP_010800002.1">
    <property type="nucleotide sequence ID" value="NZ_KQ033913.1"/>
</dbReference>
<evidence type="ECO:0000256" key="3">
    <source>
        <dbReference type="ARBA" id="ARBA00022729"/>
    </source>
</evidence>
<feature type="signal peptide" evidence="7">
    <location>
        <begin position="1"/>
        <end position="20"/>
    </location>
</feature>
<reference evidence="10 11" key="1">
    <citation type="submission" date="2013-04" db="EMBL/GenBank/DDBJ databases">
        <title>The Genome Sequence of Parabacteroides goldsteinii DSM 19448.</title>
        <authorList>
            <consortium name="The Broad Institute Genomics Platform"/>
            <person name="Earl A."/>
            <person name="Ward D."/>
            <person name="Feldgarden M."/>
            <person name="Gevers D."/>
            <person name="Martens E."/>
            <person name="Sakamoto M."/>
            <person name="Benno Y."/>
            <person name="Song Y."/>
            <person name="Liu C."/>
            <person name="Lee J."/>
            <person name="Bolanos M."/>
            <person name="Vaisanen M.L."/>
            <person name="Finegold S.M."/>
            <person name="Walker B."/>
            <person name="Young S."/>
            <person name="Zeng Q."/>
            <person name="Gargeya S."/>
            <person name="Fitzgerald M."/>
            <person name="Haas B."/>
            <person name="Abouelleil A."/>
            <person name="Allen A.W."/>
            <person name="Alvarado L."/>
            <person name="Arachchi H.M."/>
            <person name="Berlin A.M."/>
            <person name="Chapman S.B."/>
            <person name="Gainer-Dewar J."/>
            <person name="Goldberg J."/>
            <person name="Griggs A."/>
            <person name="Gujja S."/>
            <person name="Hansen M."/>
            <person name="Howarth C."/>
            <person name="Imamovic A."/>
            <person name="Ireland A."/>
            <person name="Larimer J."/>
            <person name="McCowan C."/>
            <person name="Murphy C."/>
            <person name="Pearson M."/>
            <person name="Poon T.W."/>
            <person name="Priest M."/>
            <person name="Roberts A."/>
            <person name="Saif S."/>
            <person name="Shea T."/>
            <person name="Sisk P."/>
            <person name="Sykes S."/>
            <person name="Wortman J."/>
            <person name="Nusbaum C."/>
            <person name="Birren B."/>
        </authorList>
    </citation>
    <scope>NUCLEOTIDE SEQUENCE [LARGE SCALE GENOMIC DNA]</scope>
    <source>
        <strain evidence="10 11">DSM 19448</strain>
    </source>
</reference>
<evidence type="ECO:0000256" key="5">
    <source>
        <dbReference type="ARBA" id="ARBA00023237"/>
    </source>
</evidence>
<comment type="subcellular location">
    <subcellularLocation>
        <location evidence="1">Cell outer membrane</location>
    </subcellularLocation>
</comment>
<dbReference type="Pfam" id="PF14322">
    <property type="entry name" value="SusD-like_3"/>
    <property type="match status" value="1"/>
</dbReference>
<gene>
    <name evidence="10" type="ORF">HMPREF1535_02929</name>
</gene>
<dbReference type="Pfam" id="PF07980">
    <property type="entry name" value="SusD_RagB"/>
    <property type="match status" value="1"/>
</dbReference>
<dbReference type="SUPFAM" id="SSF48452">
    <property type="entry name" value="TPR-like"/>
    <property type="match status" value="1"/>
</dbReference>
<comment type="similarity">
    <text evidence="2">Belongs to the SusD family.</text>
</comment>
<proteinExistence type="inferred from homology"/>
<dbReference type="EMBL" id="AQHV01000014">
    <property type="protein sequence ID" value="KKB53388.1"/>
    <property type="molecule type" value="Genomic_DNA"/>
</dbReference>
<dbReference type="InterPro" id="IPR012944">
    <property type="entry name" value="SusD_RagB_dom"/>
</dbReference>
<dbReference type="PATRIC" id="fig|927665.4.peg.3005"/>
<evidence type="ECO:0000256" key="4">
    <source>
        <dbReference type="ARBA" id="ARBA00023136"/>
    </source>
</evidence>
<organism evidence="10 11">
    <name type="scientific">Parabacteroides goldsteinii DSM 19448 = WAL 12034</name>
    <dbReference type="NCBI Taxonomy" id="927665"/>
    <lineage>
        <taxon>Bacteria</taxon>
        <taxon>Pseudomonadati</taxon>
        <taxon>Bacteroidota</taxon>
        <taxon>Bacteroidia</taxon>
        <taxon>Bacteroidales</taxon>
        <taxon>Tannerellaceae</taxon>
        <taxon>Parabacteroides</taxon>
    </lineage>
</organism>
<evidence type="ECO:0000259" key="9">
    <source>
        <dbReference type="Pfam" id="PF14322"/>
    </source>
</evidence>
<dbReference type="Gene3D" id="1.25.40.390">
    <property type="match status" value="1"/>
</dbReference>
<dbReference type="AlphaFoldDB" id="A0A0F5J6J6"/>
<evidence type="ECO:0000313" key="10">
    <source>
        <dbReference type="EMBL" id="KKB53388.1"/>
    </source>
</evidence>
<dbReference type="STRING" id="927665.HMPREF1535_02929"/>
<dbReference type="InterPro" id="IPR033985">
    <property type="entry name" value="SusD-like_N"/>
</dbReference>
<protein>
    <recommendedName>
        <fullName evidence="12">RagB/SusD domain-containing protein</fullName>
    </recommendedName>
</protein>
<sequence length="515" mass="57052">MKKVIYILSAVGLLTLGACNDQLETNPTDKVSGTIIFSDANGAETAMNGIYRATYVAGWGTGWADENPGFVGVYLAGDLMGEDHLMLGQGQGWFYEDYRFNVRQDYTHKQGRPYQFWNLHYTLISNANYIIAQAPDAGGDQNLLNSVVGQAYAMRALSYFQLIQLYQQTYKGNESAPGVPLYTEPTTSSSEGKPRGTVEDVYKQINSDLETAISLLKDCGVEQKHPSHIDYYAANGIKARVCLVQQNYEGALAAAKEALKKPGLQAVLPVSSLTGFNSVKNADVLWGVEVIADQSQHFASLFSHMDADAEGMYASGAEKCVSSWLYNNMPETDERKSWWRGDLSEDEIVSGTSMLPYCQVKFKFANVTSRTGDYIYMRGEEMVLIAAEAECHLGHYAEARKLISQLGSVRDSNYAVRLAKFSDSNSYNQNTVAPLQTLMDEILFQRRVELWGEVGRIFDLQRLKLGFDRDYSGSNHTELVKNVDTNAGSNAFIMTLPQSEIDGNANISASDQNPF</sequence>
<feature type="domain" description="SusD-like N-terminal" evidence="9">
    <location>
        <begin position="102"/>
        <end position="243"/>
    </location>
</feature>
<comment type="caution">
    <text evidence="10">The sequence shown here is derived from an EMBL/GenBank/DDBJ whole genome shotgun (WGS) entry which is preliminary data.</text>
</comment>
<accession>A0A0F5J6J6</accession>
<name>A0A0F5J6J6_9BACT</name>
<dbReference type="PROSITE" id="PS51257">
    <property type="entry name" value="PROKAR_LIPOPROTEIN"/>
    <property type="match status" value="1"/>
</dbReference>
<feature type="region of interest" description="Disordered" evidence="6">
    <location>
        <begin position="177"/>
        <end position="196"/>
    </location>
</feature>
<evidence type="ECO:0000256" key="6">
    <source>
        <dbReference type="SAM" id="MobiDB-lite"/>
    </source>
</evidence>
<evidence type="ECO:0008006" key="12">
    <source>
        <dbReference type="Google" id="ProtNLM"/>
    </source>
</evidence>
<evidence type="ECO:0000256" key="7">
    <source>
        <dbReference type="SAM" id="SignalP"/>
    </source>
</evidence>
<feature type="chain" id="PRO_5002489245" description="RagB/SusD domain-containing protein" evidence="7">
    <location>
        <begin position="21"/>
        <end position="515"/>
    </location>
</feature>
<keyword evidence="3 7" id="KW-0732">Signal</keyword>
<evidence type="ECO:0000256" key="2">
    <source>
        <dbReference type="ARBA" id="ARBA00006275"/>
    </source>
</evidence>
<evidence type="ECO:0000313" key="11">
    <source>
        <dbReference type="Proteomes" id="UP000033047"/>
    </source>
</evidence>
<dbReference type="InterPro" id="IPR011990">
    <property type="entry name" value="TPR-like_helical_dom_sf"/>
</dbReference>
<dbReference type="GO" id="GO:0009279">
    <property type="term" value="C:cell outer membrane"/>
    <property type="evidence" value="ECO:0007669"/>
    <property type="project" value="UniProtKB-SubCell"/>
</dbReference>